<dbReference type="RefSeq" id="WP_389360100.1">
    <property type="nucleotide sequence ID" value="NZ_JBIACK010000003.1"/>
</dbReference>
<dbReference type="InterPro" id="IPR001610">
    <property type="entry name" value="PAC"/>
</dbReference>
<evidence type="ECO:0000313" key="14">
    <source>
        <dbReference type="Proteomes" id="UP001601059"/>
    </source>
</evidence>
<dbReference type="PROSITE" id="PS50113">
    <property type="entry name" value="PAC"/>
    <property type="match status" value="1"/>
</dbReference>
<dbReference type="Gene3D" id="3.30.450.20">
    <property type="entry name" value="PAS domain"/>
    <property type="match status" value="2"/>
</dbReference>
<sequence length="742" mass="85035">MANLLKQSKFGFSLLFISFLLIGLGHIYQSSLNELYMVENHIFIHSILELFSVIVCFAASLYGWKAFEETKNRTFLWLPFIFFVVGVFDLLHFMTYPGMPFFLTESSLEKTGWFWIMARSVASIGLLFLTLSEEKKRTINRKWIGLYTFLFLFCVTSFIYYFEKDLPILIVPNHGPTILKNTIEYLLCLLIFITFINTLVKYQKTKLKADLELLFAFSLLLLSEFTITFYTNVSDVFVVIGHIIKAFGYLFILKAFFFSKLQLTFQQKQETEKDLKNTQVLLQSFFDHTPDSITIMDEKGMVLTVNQGFEKVYGWKENEVKGKLFRDIMPELRENIDYVVSEVASGKTMIAYNTTRQRKDGSKILINMTISPIKDEQGKIVQMAAISRDITLQREAENRMLEMERELKEMVRKQQGVIFKFIKVGEDFIHTICDGELLNSLKIKPEQVVGKKICEHPIEGISDALKDYYEQSWLGEDVTFEITISHITCVITLKPVIVNQEVVEVIGSCIDITKLKRTEALLQKSEKLAVVGELAAGLAHEIRNPLTTLKGFTQLIDSQKGETNRSYIELMLSELDRIEMITNEFMAVAKPQAITFQEHDLIKIVKQIVAFSAPQALLNNIEIKEYYLTEYSDIICDINQIKQVFINLVKNAIEAMPNGGSLKIIVENQNDQIVIQIKDSGVGVPKDILPRLGEPFYTLKEKGTGLGLMVSYRIIESHQGTIAFESEEHVGTTVKITLPYKN</sequence>
<dbReference type="CDD" id="cd00130">
    <property type="entry name" value="PAS"/>
    <property type="match status" value="1"/>
</dbReference>
<evidence type="ECO:0000256" key="7">
    <source>
        <dbReference type="ARBA" id="ARBA00022840"/>
    </source>
</evidence>
<dbReference type="EMBL" id="JBIACK010000003">
    <property type="protein sequence ID" value="MFE8700680.1"/>
    <property type="molecule type" value="Genomic_DNA"/>
</dbReference>
<dbReference type="InterPro" id="IPR035965">
    <property type="entry name" value="PAS-like_dom_sf"/>
</dbReference>
<dbReference type="Proteomes" id="UP001601059">
    <property type="component" value="Unassembled WGS sequence"/>
</dbReference>
<dbReference type="InterPro" id="IPR000014">
    <property type="entry name" value="PAS"/>
</dbReference>
<dbReference type="InterPro" id="IPR005467">
    <property type="entry name" value="His_kinase_dom"/>
</dbReference>
<keyword evidence="9" id="KW-1133">Transmembrane helix</keyword>
<evidence type="ECO:0000256" key="1">
    <source>
        <dbReference type="ARBA" id="ARBA00000085"/>
    </source>
</evidence>
<feature type="domain" description="PAC" evidence="12">
    <location>
        <begin position="348"/>
        <end position="402"/>
    </location>
</feature>
<evidence type="ECO:0000259" key="10">
    <source>
        <dbReference type="PROSITE" id="PS50109"/>
    </source>
</evidence>
<evidence type="ECO:0000256" key="3">
    <source>
        <dbReference type="ARBA" id="ARBA00022553"/>
    </source>
</evidence>
<dbReference type="PRINTS" id="PR00344">
    <property type="entry name" value="BCTRLSENSOR"/>
</dbReference>
<organism evidence="13 14">
    <name type="scientific">Cytobacillus spartinae</name>
    <dbReference type="NCBI Taxonomy" id="3299023"/>
    <lineage>
        <taxon>Bacteria</taxon>
        <taxon>Bacillati</taxon>
        <taxon>Bacillota</taxon>
        <taxon>Bacilli</taxon>
        <taxon>Bacillales</taxon>
        <taxon>Bacillaceae</taxon>
        <taxon>Cytobacillus</taxon>
    </lineage>
</organism>
<feature type="transmembrane region" description="Helical" evidence="9">
    <location>
        <begin position="42"/>
        <end position="63"/>
    </location>
</feature>
<keyword evidence="4" id="KW-0808">Transferase</keyword>
<feature type="transmembrane region" description="Helical" evidence="9">
    <location>
        <begin position="212"/>
        <end position="230"/>
    </location>
</feature>
<comment type="catalytic activity">
    <reaction evidence="1">
        <text>ATP + protein L-histidine = ADP + protein N-phospho-L-histidine.</text>
        <dbReference type="EC" id="2.7.13.3"/>
    </reaction>
</comment>
<keyword evidence="8" id="KW-0902">Two-component regulatory system</keyword>
<dbReference type="InterPro" id="IPR033425">
    <property type="entry name" value="MASE3"/>
</dbReference>
<dbReference type="Gene3D" id="3.30.565.10">
    <property type="entry name" value="Histidine kinase-like ATPase, C-terminal domain"/>
    <property type="match status" value="1"/>
</dbReference>
<feature type="domain" description="Histidine kinase" evidence="10">
    <location>
        <begin position="537"/>
        <end position="742"/>
    </location>
</feature>
<dbReference type="Pfam" id="PF13426">
    <property type="entry name" value="PAS_9"/>
    <property type="match status" value="1"/>
</dbReference>
<evidence type="ECO:0000259" key="12">
    <source>
        <dbReference type="PROSITE" id="PS50113"/>
    </source>
</evidence>
<dbReference type="PANTHER" id="PTHR43065">
    <property type="entry name" value="SENSOR HISTIDINE KINASE"/>
    <property type="match status" value="1"/>
</dbReference>
<keyword evidence="6" id="KW-0418">Kinase</keyword>
<evidence type="ECO:0000256" key="4">
    <source>
        <dbReference type="ARBA" id="ARBA00022679"/>
    </source>
</evidence>
<dbReference type="NCBIfam" id="TIGR00229">
    <property type="entry name" value="sensory_box"/>
    <property type="match status" value="1"/>
</dbReference>
<dbReference type="PROSITE" id="PS50112">
    <property type="entry name" value="PAS"/>
    <property type="match status" value="1"/>
</dbReference>
<keyword evidence="14" id="KW-1185">Reference proteome</keyword>
<evidence type="ECO:0000313" key="13">
    <source>
        <dbReference type="EMBL" id="MFE8700680.1"/>
    </source>
</evidence>
<evidence type="ECO:0000256" key="9">
    <source>
        <dbReference type="SAM" id="Phobius"/>
    </source>
</evidence>
<dbReference type="Pfam" id="PF02518">
    <property type="entry name" value="HATPase_c"/>
    <property type="match status" value="1"/>
</dbReference>
<reference evidence="13 14" key="1">
    <citation type="submission" date="2024-08" db="EMBL/GenBank/DDBJ databases">
        <title>Two novel Cytobacillus novel species.</title>
        <authorList>
            <person name="Liu G."/>
        </authorList>
    </citation>
    <scope>NUCLEOTIDE SEQUENCE [LARGE SCALE GENOMIC DNA]</scope>
    <source>
        <strain evidence="13 14">FJAT-54145</strain>
    </source>
</reference>
<evidence type="ECO:0000259" key="11">
    <source>
        <dbReference type="PROSITE" id="PS50112"/>
    </source>
</evidence>
<dbReference type="InterPro" id="IPR003661">
    <property type="entry name" value="HisK_dim/P_dom"/>
</dbReference>
<dbReference type="SMART" id="SM00387">
    <property type="entry name" value="HATPase_c"/>
    <property type="match status" value="1"/>
</dbReference>
<accession>A0ABW6KCQ5</accession>
<gene>
    <name evidence="13" type="ORF">ACFYKX_08650</name>
</gene>
<dbReference type="SUPFAM" id="SSF55874">
    <property type="entry name" value="ATPase domain of HSP90 chaperone/DNA topoisomerase II/histidine kinase"/>
    <property type="match status" value="1"/>
</dbReference>
<name>A0ABW6KCQ5_9BACI</name>
<feature type="transmembrane region" description="Helical" evidence="9">
    <location>
        <begin position="236"/>
        <end position="258"/>
    </location>
</feature>
<evidence type="ECO:0000256" key="5">
    <source>
        <dbReference type="ARBA" id="ARBA00022741"/>
    </source>
</evidence>
<dbReference type="SUPFAM" id="SSF47384">
    <property type="entry name" value="Homodimeric domain of signal transducing histidine kinase"/>
    <property type="match status" value="1"/>
</dbReference>
<feature type="transmembrane region" description="Helical" evidence="9">
    <location>
        <begin position="182"/>
        <end position="200"/>
    </location>
</feature>
<dbReference type="Pfam" id="PF17159">
    <property type="entry name" value="MASE3"/>
    <property type="match status" value="1"/>
</dbReference>
<dbReference type="SMART" id="SM00388">
    <property type="entry name" value="HisKA"/>
    <property type="match status" value="1"/>
</dbReference>
<dbReference type="InterPro" id="IPR000700">
    <property type="entry name" value="PAS-assoc_C"/>
</dbReference>
<feature type="transmembrane region" description="Helical" evidence="9">
    <location>
        <begin position="75"/>
        <end position="93"/>
    </location>
</feature>
<feature type="transmembrane region" description="Helical" evidence="9">
    <location>
        <begin position="143"/>
        <end position="162"/>
    </location>
</feature>
<dbReference type="CDD" id="cd00082">
    <property type="entry name" value="HisKA"/>
    <property type="match status" value="1"/>
</dbReference>
<keyword evidence="5" id="KW-0547">Nucleotide-binding</keyword>
<dbReference type="Pfam" id="PF00512">
    <property type="entry name" value="HisKA"/>
    <property type="match status" value="1"/>
</dbReference>
<evidence type="ECO:0000256" key="2">
    <source>
        <dbReference type="ARBA" id="ARBA00012438"/>
    </source>
</evidence>
<keyword evidence="9" id="KW-0472">Membrane</keyword>
<dbReference type="InterPro" id="IPR036097">
    <property type="entry name" value="HisK_dim/P_sf"/>
</dbReference>
<dbReference type="PROSITE" id="PS50109">
    <property type="entry name" value="HIS_KIN"/>
    <property type="match status" value="1"/>
</dbReference>
<dbReference type="InterPro" id="IPR003594">
    <property type="entry name" value="HATPase_dom"/>
</dbReference>
<dbReference type="Gene3D" id="1.10.287.130">
    <property type="match status" value="1"/>
</dbReference>
<feature type="transmembrane region" description="Helical" evidence="9">
    <location>
        <begin position="12"/>
        <end position="30"/>
    </location>
</feature>
<keyword evidence="3" id="KW-0597">Phosphoprotein</keyword>
<dbReference type="EC" id="2.7.13.3" evidence="2"/>
<dbReference type="SUPFAM" id="SSF55785">
    <property type="entry name" value="PYP-like sensor domain (PAS domain)"/>
    <property type="match status" value="2"/>
</dbReference>
<feature type="transmembrane region" description="Helical" evidence="9">
    <location>
        <begin position="113"/>
        <end position="131"/>
    </location>
</feature>
<feature type="domain" description="PAS" evidence="11">
    <location>
        <begin position="278"/>
        <end position="347"/>
    </location>
</feature>
<keyword evidence="7" id="KW-0067">ATP-binding</keyword>
<dbReference type="PANTHER" id="PTHR43065:SF34">
    <property type="entry name" value="SPORULATION KINASE A"/>
    <property type="match status" value="1"/>
</dbReference>
<comment type="caution">
    <text evidence="13">The sequence shown here is derived from an EMBL/GenBank/DDBJ whole genome shotgun (WGS) entry which is preliminary data.</text>
</comment>
<dbReference type="InterPro" id="IPR004358">
    <property type="entry name" value="Sig_transdc_His_kin-like_C"/>
</dbReference>
<protein>
    <recommendedName>
        <fullName evidence="2">histidine kinase</fullName>
        <ecNumber evidence="2">2.7.13.3</ecNumber>
    </recommendedName>
</protein>
<dbReference type="SMART" id="SM00086">
    <property type="entry name" value="PAC"/>
    <property type="match status" value="1"/>
</dbReference>
<keyword evidence="9" id="KW-0812">Transmembrane</keyword>
<evidence type="ECO:0000256" key="8">
    <source>
        <dbReference type="ARBA" id="ARBA00023012"/>
    </source>
</evidence>
<dbReference type="InterPro" id="IPR036890">
    <property type="entry name" value="HATPase_C_sf"/>
</dbReference>
<proteinExistence type="predicted"/>
<evidence type="ECO:0000256" key="6">
    <source>
        <dbReference type="ARBA" id="ARBA00022777"/>
    </source>
</evidence>